<evidence type="ECO:0000313" key="2">
    <source>
        <dbReference type="EMBL" id="SEG67418.1"/>
    </source>
</evidence>
<dbReference type="GO" id="GO:0008270">
    <property type="term" value="F:zinc ion binding"/>
    <property type="evidence" value="ECO:0007669"/>
    <property type="project" value="UniProtKB-KW"/>
</dbReference>
<feature type="domain" description="Putative zinc-finger" evidence="1">
    <location>
        <begin position="5"/>
        <end position="38"/>
    </location>
</feature>
<reference evidence="2 3" key="1">
    <citation type="submission" date="2016-10" db="EMBL/GenBank/DDBJ databases">
        <authorList>
            <person name="de Groot N.N."/>
        </authorList>
    </citation>
    <scope>NUCLEOTIDE SEQUENCE [LARGE SCALE GENOMIC DNA]</scope>
    <source>
        <strain evidence="2 3">DSM 22489</strain>
    </source>
</reference>
<organism evidence="2 3">
    <name type="scientific">Bryocella elongata</name>
    <dbReference type="NCBI Taxonomy" id="863522"/>
    <lineage>
        <taxon>Bacteria</taxon>
        <taxon>Pseudomonadati</taxon>
        <taxon>Acidobacteriota</taxon>
        <taxon>Terriglobia</taxon>
        <taxon>Terriglobales</taxon>
        <taxon>Acidobacteriaceae</taxon>
        <taxon>Bryocella</taxon>
    </lineage>
</organism>
<dbReference type="EMBL" id="FNVA01000008">
    <property type="protein sequence ID" value="SEG67418.1"/>
    <property type="molecule type" value="Genomic_DNA"/>
</dbReference>
<keyword evidence="3" id="KW-1185">Reference proteome</keyword>
<evidence type="ECO:0000259" key="1">
    <source>
        <dbReference type="Pfam" id="PF13490"/>
    </source>
</evidence>
<protein>
    <submittedName>
        <fullName evidence="2">Putative zinc-finger</fullName>
    </submittedName>
</protein>
<dbReference type="InterPro" id="IPR041916">
    <property type="entry name" value="Anti_sigma_zinc_sf"/>
</dbReference>
<dbReference type="RefSeq" id="WP_103935058.1">
    <property type="nucleotide sequence ID" value="NZ_FNVA01000008.1"/>
</dbReference>
<keyword evidence="2" id="KW-0863">Zinc-finger</keyword>
<dbReference type="AlphaFoldDB" id="A0A1H6C393"/>
<proteinExistence type="predicted"/>
<dbReference type="InterPro" id="IPR027383">
    <property type="entry name" value="Znf_put"/>
</dbReference>
<gene>
    <name evidence="2" type="ORF">SAMN05421819_4223</name>
</gene>
<keyword evidence="2" id="KW-0479">Metal-binding</keyword>
<dbReference type="Gene3D" id="1.10.10.1320">
    <property type="entry name" value="Anti-sigma factor, zinc-finger domain"/>
    <property type="match status" value="1"/>
</dbReference>
<evidence type="ECO:0000313" key="3">
    <source>
        <dbReference type="Proteomes" id="UP000236728"/>
    </source>
</evidence>
<dbReference type="Proteomes" id="UP000236728">
    <property type="component" value="Unassembled WGS sequence"/>
</dbReference>
<sequence>MVIDCKHVWGYISEYIDGSLSEETRRMVQNHLDHCELCSAVLDSTRNIIILTADERVFELPAGFSERLHARLDEELRPPSTSP</sequence>
<dbReference type="OrthoDB" id="6194834at2"/>
<dbReference type="Pfam" id="PF13490">
    <property type="entry name" value="zf-HC2"/>
    <property type="match status" value="1"/>
</dbReference>
<keyword evidence="2" id="KW-0862">Zinc</keyword>
<name>A0A1H6C393_9BACT</name>
<accession>A0A1H6C393</accession>